<keyword evidence="2" id="KW-1185">Reference proteome</keyword>
<dbReference type="RefSeq" id="WP_140989549.1">
    <property type="nucleotide sequence ID" value="NZ_VHIQ01000002.1"/>
</dbReference>
<sequence>MKNLILLMFIVSLASCENSEPTINEIDSTSKELLTQLNPFAPSYHPILMALHSDDINYLYDFYNNKLNQYRDEEFFKVGKVQIIGKLIKEKEFLLKTNQNAYQLILNDIFDDQLPSPSLIENVIKIIENDERLSSQVDVKGVLNKNREFIKTMTKNLKKIRKSEYQPNPATETDLRFLGFEEYISKYVDLN</sequence>
<dbReference type="AlphaFoldDB" id="A0A506PMI4"/>
<accession>A0A506PMI4</accession>
<reference evidence="1 2" key="1">
    <citation type="submission" date="2019-06" db="EMBL/GenBank/DDBJ databases">
        <title>Flavobacteriaceae Paucihalobacterium erythroidium CWB-1, complete genome.</title>
        <authorList>
            <person name="Wu S."/>
        </authorList>
    </citation>
    <scope>NUCLEOTIDE SEQUENCE [LARGE SCALE GENOMIC DNA]</scope>
    <source>
        <strain evidence="1 2">CWB-1</strain>
    </source>
</reference>
<name>A0A506PMI4_9FLAO</name>
<gene>
    <name evidence="1" type="ORF">FJ651_05995</name>
</gene>
<organism evidence="1 2">
    <name type="scientific">Paucihalobacter ruber</name>
    <dbReference type="NCBI Taxonomy" id="2567861"/>
    <lineage>
        <taxon>Bacteria</taxon>
        <taxon>Pseudomonadati</taxon>
        <taxon>Bacteroidota</taxon>
        <taxon>Flavobacteriia</taxon>
        <taxon>Flavobacteriales</taxon>
        <taxon>Flavobacteriaceae</taxon>
        <taxon>Paucihalobacter</taxon>
    </lineage>
</organism>
<dbReference type="Proteomes" id="UP000317332">
    <property type="component" value="Unassembled WGS sequence"/>
</dbReference>
<evidence type="ECO:0000313" key="1">
    <source>
        <dbReference type="EMBL" id="TPV35073.1"/>
    </source>
</evidence>
<dbReference type="PROSITE" id="PS51257">
    <property type="entry name" value="PROKAR_LIPOPROTEIN"/>
    <property type="match status" value="1"/>
</dbReference>
<comment type="caution">
    <text evidence="1">The sequence shown here is derived from an EMBL/GenBank/DDBJ whole genome shotgun (WGS) entry which is preliminary data.</text>
</comment>
<proteinExistence type="predicted"/>
<dbReference type="EMBL" id="VHIQ01000002">
    <property type="protein sequence ID" value="TPV35073.1"/>
    <property type="molecule type" value="Genomic_DNA"/>
</dbReference>
<evidence type="ECO:0000313" key="2">
    <source>
        <dbReference type="Proteomes" id="UP000317332"/>
    </source>
</evidence>
<protein>
    <submittedName>
        <fullName evidence="1">Uncharacterized protein</fullName>
    </submittedName>
</protein>